<gene>
    <name evidence="2" type="ORF">Indivirus_5_33</name>
</gene>
<keyword evidence="1" id="KW-1133">Transmembrane helix</keyword>
<evidence type="ECO:0000256" key="1">
    <source>
        <dbReference type="SAM" id="Phobius"/>
    </source>
</evidence>
<name>A0A1V0SDW5_9VIRU</name>
<proteinExistence type="predicted"/>
<reference evidence="2" key="1">
    <citation type="journal article" date="2017" name="Science">
        <title>Giant viruses with an expanded complement of translation system components.</title>
        <authorList>
            <person name="Schulz F."/>
            <person name="Yutin N."/>
            <person name="Ivanova N.N."/>
            <person name="Ortega D.R."/>
            <person name="Lee T.K."/>
            <person name="Vierheilig J."/>
            <person name="Daims H."/>
            <person name="Horn M."/>
            <person name="Wagner M."/>
            <person name="Jensen G.J."/>
            <person name="Kyrpides N.C."/>
            <person name="Koonin E.V."/>
            <person name="Woyke T."/>
        </authorList>
    </citation>
    <scope>NUCLEOTIDE SEQUENCE</scope>
    <source>
        <strain evidence="2">ILV1</strain>
    </source>
</reference>
<protein>
    <submittedName>
        <fullName evidence="2">Uncharacterized protein</fullName>
    </submittedName>
</protein>
<keyword evidence="1" id="KW-0472">Membrane</keyword>
<keyword evidence="1" id="KW-0812">Transmembrane</keyword>
<organism evidence="2">
    <name type="scientific">Indivirus ILV1</name>
    <dbReference type="NCBI Taxonomy" id="1977633"/>
    <lineage>
        <taxon>Viruses</taxon>
        <taxon>Varidnaviria</taxon>
        <taxon>Bamfordvirae</taxon>
        <taxon>Nucleocytoviricota</taxon>
        <taxon>Megaviricetes</taxon>
        <taxon>Imitervirales</taxon>
        <taxon>Mimiviridae</taxon>
        <taxon>Klosneuvirinae</taxon>
        <taxon>Indivirus</taxon>
    </lineage>
</organism>
<sequence length="113" mass="11373">MEEQTTPTTPTTHSFKVIVNAVRDQNATLAGAADAVKAGNLRGALIGVGDAADGVSASLADQATEVTGLTTGNKDADTGIVAATIGVGLAALGGVFIAISMRRFEMARKSNNK</sequence>
<evidence type="ECO:0000313" key="2">
    <source>
        <dbReference type="EMBL" id="ARF09910.1"/>
    </source>
</evidence>
<accession>A0A1V0SDW5</accession>
<dbReference type="EMBL" id="KY684089">
    <property type="protein sequence ID" value="ARF09910.1"/>
    <property type="molecule type" value="Genomic_DNA"/>
</dbReference>
<feature type="transmembrane region" description="Helical" evidence="1">
    <location>
        <begin position="79"/>
        <end position="99"/>
    </location>
</feature>